<dbReference type="SUPFAM" id="SSF57667">
    <property type="entry name" value="beta-beta-alpha zinc fingers"/>
    <property type="match status" value="1"/>
</dbReference>
<evidence type="ECO:0000256" key="4">
    <source>
        <dbReference type="ARBA" id="ARBA00022737"/>
    </source>
</evidence>
<evidence type="ECO:0000313" key="15">
    <source>
        <dbReference type="Proteomes" id="UP001153712"/>
    </source>
</evidence>
<comment type="subcellular location">
    <subcellularLocation>
        <location evidence="1">Nucleus</location>
    </subcellularLocation>
</comment>
<proteinExistence type="inferred from homology"/>
<keyword evidence="8" id="KW-0238">DNA-binding</keyword>
<dbReference type="GO" id="GO:0000981">
    <property type="term" value="F:DNA-binding transcription factor activity, RNA polymerase II-specific"/>
    <property type="evidence" value="ECO:0007669"/>
    <property type="project" value="TreeGrafter"/>
</dbReference>
<feature type="region of interest" description="Disordered" evidence="12">
    <location>
        <begin position="172"/>
        <end position="191"/>
    </location>
</feature>
<dbReference type="OrthoDB" id="6675812at2759"/>
<evidence type="ECO:0000256" key="5">
    <source>
        <dbReference type="ARBA" id="ARBA00022771"/>
    </source>
</evidence>
<dbReference type="InterPro" id="IPR036236">
    <property type="entry name" value="Znf_C2H2_sf"/>
</dbReference>
<evidence type="ECO:0000256" key="10">
    <source>
        <dbReference type="ARBA" id="ARBA00023242"/>
    </source>
</evidence>
<evidence type="ECO:0000256" key="2">
    <source>
        <dbReference type="ARBA" id="ARBA00006991"/>
    </source>
</evidence>
<keyword evidence="10" id="KW-0539">Nucleus</keyword>
<dbReference type="PROSITE" id="PS50157">
    <property type="entry name" value="ZINC_FINGER_C2H2_2"/>
    <property type="match status" value="2"/>
</dbReference>
<dbReference type="GO" id="GO:0005634">
    <property type="term" value="C:nucleus"/>
    <property type="evidence" value="ECO:0007669"/>
    <property type="project" value="UniProtKB-SubCell"/>
</dbReference>
<evidence type="ECO:0000256" key="3">
    <source>
        <dbReference type="ARBA" id="ARBA00022723"/>
    </source>
</evidence>
<dbReference type="Proteomes" id="UP001153712">
    <property type="component" value="Chromosome 8"/>
</dbReference>
<keyword evidence="4" id="KW-0677">Repeat</keyword>
<dbReference type="Gene3D" id="3.30.160.60">
    <property type="entry name" value="Classic Zinc Finger"/>
    <property type="match status" value="1"/>
</dbReference>
<keyword evidence="6" id="KW-0862">Zinc</keyword>
<evidence type="ECO:0000256" key="7">
    <source>
        <dbReference type="ARBA" id="ARBA00023015"/>
    </source>
</evidence>
<dbReference type="GO" id="GO:0008270">
    <property type="term" value="F:zinc ion binding"/>
    <property type="evidence" value="ECO:0007669"/>
    <property type="project" value="UniProtKB-KW"/>
</dbReference>
<protein>
    <recommendedName>
        <fullName evidence="13">C2H2-type domain-containing protein</fullName>
    </recommendedName>
</protein>
<feature type="domain" description="C2H2-type" evidence="13">
    <location>
        <begin position="150"/>
        <end position="177"/>
    </location>
</feature>
<dbReference type="PANTHER" id="PTHR24409">
    <property type="entry name" value="ZINC FINGER PROTEIN 142"/>
    <property type="match status" value="1"/>
</dbReference>
<dbReference type="FunFam" id="3.30.160.60:FF:000075">
    <property type="entry name" value="Putative zinc finger protein 536"/>
    <property type="match status" value="1"/>
</dbReference>
<evidence type="ECO:0000256" key="1">
    <source>
        <dbReference type="ARBA" id="ARBA00004123"/>
    </source>
</evidence>
<keyword evidence="7" id="KW-0805">Transcription regulation</keyword>
<feature type="domain" description="C2H2-type" evidence="13">
    <location>
        <begin position="120"/>
        <end position="147"/>
    </location>
</feature>
<evidence type="ECO:0000256" key="8">
    <source>
        <dbReference type="ARBA" id="ARBA00023125"/>
    </source>
</evidence>
<organism evidence="14 15">
    <name type="scientific">Phyllotreta striolata</name>
    <name type="common">Striped flea beetle</name>
    <name type="synonym">Crioceris striolata</name>
    <dbReference type="NCBI Taxonomy" id="444603"/>
    <lineage>
        <taxon>Eukaryota</taxon>
        <taxon>Metazoa</taxon>
        <taxon>Ecdysozoa</taxon>
        <taxon>Arthropoda</taxon>
        <taxon>Hexapoda</taxon>
        <taxon>Insecta</taxon>
        <taxon>Pterygota</taxon>
        <taxon>Neoptera</taxon>
        <taxon>Endopterygota</taxon>
        <taxon>Coleoptera</taxon>
        <taxon>Polyphaga</taxon>
        <taxon>Cucujiformia</taxon>
        <taxon>Chrysomeloidea</taxon>
        <taxon>Chrysomelidae</taxon>
        <taxon>Galerucinae</taxon>
        <taxon>Alticini</taxon>
        <taxon>Phyllotreta</taxon>
    </lineage>
</organism>
<dbReference type="AlphaFoldDB" id="A0A9N9U116"/>
<keyword evidence="3" id="KW-0479">Metal-binding</keyword>
<dbReference type="PROSITE" id="PS00028">
    <property type="entry name" value="ZINC_FINGER_C2H2_1"/>
    <property type="match status" value="1"/>
</dbReference>
<keyword evidence="9" id="KW-0804">Transcription</keyword>
<sequence length="191" mass="22601">MHYKTKGSLRRHQNQECGRLHRWSCLYCSHSVKQRYNLMIHVAHRHKDRFAEFRKWTTINEALISDYMEFDHIFVPPTFDEFLQAPKPSKKSKEGKNSLRKPPESGPPPCRPGYSPDSQFACRHCGKRYKWKSTMRRHEQDECGDQEPKFQCPYCPYKAKQKGNLRVHVRKHHSPNADDGLTAFKKEVKSD</sequence>
<keyword evidence="15" id="KW-1185">Reference proteome</keyword>
<dbReference type="GO" id="GO:0000977">
    <property type="term" value="F:RNA polymerase II transcription regulatory region sequence-specific DNA binding"/>
    <property type="evidence" value="ECO:0007669"/>
    <property type="project" value="TreeGrafter"/>
</dbReference>
<keyword evidence="5 11" id="KW-0863">Zinc-finger</keyword>
<evidence type="ECO:0000259" key="13">
    <source>
        <dbReference type="PROSITE" id="PS50157"/>
    </source>
</evidence>
<dbReference type="EMBL" id="OU900101">
    <property type="protein sequence ID" value="CAG9864641.1"/>
    <property type="molecule type" value="Genomic_DNA"/>
</dbReference>
<accession>A0A9N9U116</accession>
<dbReference type="SMART" id="SM00355">
    <property type="entry name" value="ZnF_C2H2"/>
    <property type="match status" value="3"/>
</dbReference>
<feature type="compositionally biased region" description="Basic and acidic residues" evidence="12">
    <location>
        <begin position="91"/>
        <end position="103"/>
    </location>
</feature>
<dbReference type="PANTHER" id="PTHR24409:SF295">
    <property type="entry name" value="AZ2-RELATED"/>
    <property type="match status" value="1"/>
</dbReference>
<reference evidence="14" key="1">
    <citation type="submission" date="2022-01" db="EMBL/GenBank/DDBJ databases">
        <authorList>
            <person name="King R."/>
        </authorList>
    </citation>
    <scope>NUCLEOTIDE SEQUENCE</scope>
</reference>
<gene>
    <name evidence="14" type="ORF">PHYEVI_LOCUS10893</name>
</gene>
<comment type="similarity">
    <text evidence="2">Belongs to the krueppel C2H2-type zinc-finger protein family.</text>
</comment>
<evidence type="ECO:0000256" key="11">
    <source>
        <dbReference type="PROSITE-ProRule" id="PRU00042"/>
    </source>
</evidence>
<evidence type="ECO:0000313" key="14">
    <source>
        <dbReference type="EMBL" id="CAG9864641.1"/>
    </source>
</evidence>
<feature type="region of interest" description="Disordered" evidence="12">
    <location>
        <begin position="84"/>
        <end position="113"/>
    </location>
</feature>
<evidence type="ECO:0000256" key="6">
    <source>
        <dbReference type="ARBA" id="ARBA00022833"/>
    </source>
</evidence>
<name>A0A9N9U116_PHYSR</name>
<dbReference type="Pfam" id="PF13909">
    <property type="entry name" value="zf-H2C2_5"/>
    <property type="match status" value="1"/>
</dbReference>
<evidence type="ECO:0000256" key="12">
    <source>
        <dbReference type="SAM" id="MobiDB-lite"/>
    </source>
</evidence>
<evidence type="ECO:0000256" key="9">
    <source>
        <dbReference type="ARBA" id="ARBA00023163"/>
    </source>
</evidence>
<dbReference type="InterPro" id="IPR013087">
    <property type="entry name" value="Znf_C2H2_type"/>
</dbReference>